<dbReference type="RefSeq" id="WP_369738685.1">
    <property type="nucleotide sequence ID" value="NZ_JBGEDP010000001.1"/>
</dbReference>
<dbReference type="InterPro" id="IPR038332">
    <property type="entry name" value="PPE_sf"/>
</dbReference>
<keyword evidence="5" id="KW-1185">Reference proteome</keyword>
<dbReference type="Pfam" id="PF00823">
    <property type="entry name" value="PPE"/>
    <property type="match status" value="1"/>
</dbReference>
<accession>A0ABV4C221</accession>
<dbReference type="InterPro" id="IPR048054">
    <property type="entry name" value="PecA_C"/>
</dbReference>
<reference evidence="4 5" key="1">
    <citation type="submission" date="2024-08" db="EMBL/GenBank/DDBJ databases">
        <title>Mycobacterium servetensis sp. nov., a novel rapid-growing mycobacterial species recovered from a human patient in Zaragoza, Spain.</title>
        <authorList>
            <person name="Tristancho-Baro A.I."/>
            <person name="Buenestado-Serrano S."/>
            <person name="Garcia De Viedma D."/>
            <person name="Milagro-Beamonte A."/>
            <person name="Burillo N."/>
            <person name="Sanz S."/>
            <person name="Lopez-Calleja A.I."/>
            <person name="Penas-Utrilla D."/>
            <person name="Guardingo M."/>
            <person name="Garcia M.J."/>
            <person name="Vinuelas-Bayon J."/>
        </authorList>
    </citation>
    <scope>NUCLEOTIDE SEQUENCE [LARGE SCALE GENOMIC DNA]</scope>
    <source>
        <strain evidence="5">HUMS_12744610</strain>
    </source>
</reference>
<dbReference type="InterPro" id="IPR000030">
    <property type="entry name" value="PPE_dom"/>
</dbReference>
<dbReference type="Gene3D" id="1.20.1260.20">
    <property type="entry name" value="PPE superfamily"/>
    <property type="match status" value="1"/>
</dbReference>
<proteinExistence type="inferred from homology"/>
<dbReference type="PANTHER" id="PTHR46766">
    <property type="entry name" value="GLUTAMINE-RICH PROTEIN 2"/>
    <property type="match status" value="1"/>
</dbReference>
<dbReference type="Pfam" id="PF20729">
    <property type="entry name" value="PE-PGRS_C"/>
    <property type="match status" value="1"/>
</dbReference>
<comment type="similarity">
    <text evidence="1">Belongs to the mycobacterial PPE family.</text>
</comment>
<dbReference type="Gene3D" id="2.40.70.10">
    <property type="entry name" value="Acid Proteases"/>
    <property type="match status" value="1"/>
</dbReference>
<gene>
    <name evidence="4" type="ORF">AB8998_15495</name>
</gene>
<evidence type="ECO:0000313" key="5">
    <source>
        <dbReference type="Proteomes" id="UP001564760"/>
    </source>
</evidence>
<keyword evidence="4" id="KW-0378">Hydrolase</keyword>
<feature type="domain" description="PE cleavage protein A C-terminal" evidence="3">
    <location>
        <begin position="272"/>
        <end position="552"/>
    </location>
</feature>
<keyword evidence="4" id="KW-0645">Protease</keyword>
<evidence type="ECO:0000259" key="2">
    <source>
        <dbReference type="Pfam" id="PF00823"/>
    </source>
</evidence>
<name>A0ABV4C221_9MYCO</name>
<evidence type="ECO:0000259" key="3">
    <source>
        <dbReference type="Pfam" id="PF20729"/>
    </source>
</evidence>
<organism evidence="4 5">
    <name type="scientific">Mycobacterium servetii</name>
    <dbReference type="NCBI Taxonomy" id="3237418"/>
    <lineage>
        <taxon>Bacteria</taxon>
        <taxon>Bacillati</taxon>
        <taxon>Actinomycetota</taxon>
        <taxon>Actinomycetes</taxon>
        <taxon>Mycobacteriales</taxon>
        <taxon>Mycobacteriaceae</taxon>
        <taxon>Mycobacterium</taxon>
    </lineage>
</organism>
<comment type="caution">
    <text evidence="4">The sequence shown here is derived from an EMBL/GenBank/DDBJ whole genome shotgun (WGS) entry which is preliminary data.</text>
</comment>
<feature type="domain" description="PPE" evidence="2">
    <location>
        <begin position="3"/>
        <end position="166"/>
    </location>
</feature>
<dbReference type="GO" id="GO:0006508">
    <property type="term" value="P:proteolysis"/>
    <property type="evidence" value="ECO:0007669"/>
    <property type="project" value="UniProtKB-KW"/>
</dbReference>
<evidence type="ECO:0000313" key="4">
    <source>
        <dbReference type="EMBL" id="MEY8016300.1"/>
    </source>
</evidence>
<dbReference type="NCBIfam" id="NF038019">
    <property type="entry name" value="PE_process_PecA"/>
    <property type="match status" value="1"/>
</dbReference>
<dbReference type="PANTHER" id="PTHR46766:SF1">
    <property type="entry name" value="GLUTAMINE-RICH PROTEIN 2"/>
    <property type="match status" value="1"/>
</dbReference>
<dbReference type="InterPro" id="IPR021109">
    <property type="entry name" value="Peptidase_aspartic_dom_sf"/>
</dbReference>
<dbReference type="EMBL" id="JBGEDP010000001">
    <property type="protein sequence ID" value="MEY8016300.1"/>
    <property type="molecule type" value="Genomic_DNA"/>
</dbReference>
<sequence length="557" mass="55078">MSFLTSPPEINSSLMYSGAGSGPMLAASAAWDGLASELSSAAQSFSSITAGLAGQAWQGPSSAAMMATAARYTNVLSSASAQAQTAAAQAQAVAGEFEAALSAVVHPELVLSNRNQLVQLVVSNLFGQNAPAIAATEAEYEAMWAKDVAAMVGYHGGVSAAAAQLPSWQAAMQSASAQLNGAVAASPVGSALSSLASAANGGSVGGALTSAEQGVNVAVSQVRSDIIGAINTPTEMLLGRPLIGTGATGAVGSAASSTASSGAVINSNGSATAPLTIVQHTEPIVNASVGSGGSIPLLVDTGSTGLVVPYQDVGGLFGLLSNGLPTGFGLGGYSGGLDYLYATYNMPVNFGGGVVTNSTPVDVELFAFPTSLQGLQNYGFSFQNFFAGDGAQGILGVGPNAGGPGPSIPTQHFANPSWDQGLLINETGTSPSLSFGTPAQLGLTNPVATLQGSPVTALNVTEGSGASAVTYSNVPSIVDSGGVEGTFPTSVLGTPTPGTLITVSTPGGTPLYSYTYSGGTNAYYPTPISSGLMNTGSAPFSLFPAYIDYGANTTTLY</sequence>
<dbReference type="GO" id="GO:0008233">
    <property type="term" value="F:peptidase activity"/>
    <property type="evidence" value="ECO:0007669"/>
    <property type="project" value="UniProtKB-KW"/>
</dbReference>
<dbReference type="Proteomes" id="UP001564760">
    <property type="component" value="Unassembled WGS sequence"/>
</dbReference>
<evidence type="ECO:0000256" key="1">
    <source>
        <dbReference type="ARBA" id="ARBA00010652"/>
    </source>
</evidence>
<dbReference type="SUPFAM" id="SSF140459">
    <property type="entry name" value="PE/PPE dimer-like"/>
    <property type="match status" value="1"/>
</dbReference>
<protein>
    <submittedName>
        <fullName evidence="4">PecA family PE domain-processing aspartic protease</fullName>
    </submittedName>
</protein>